<proteinExistence type="predicted"/>
<protein>
    <submittedName>
        <fullName evidence="2">Uncharacterized protein</fullName>
    </submittedName>
</protein>
<reference evidence="2" key="1">
    <citation type="submission" date="2016-05" db="EMBL/GenBank/DDBJ databases">
        <authorList>
            <person name="Lavstsen T."/>
            <person name="Jespersen J.S."/>
        </authorList>
    </citation>
    <scope>NUCLEOTIDE SEQUENCE [LARGE SCALE GENOMIC DNA]</scope>
</reference>
<accession>A0A1A7W5V3</accession>
<evidence type="ECO:0000313" key="2">
    <source>
        <dbReference type="EMBL" id="SBO29370.1"/>
    </source>
</evidence>
<evidence type="ECO:0000313" key="1">
    <source>
        <dbReference type="EMBL" id="SBO27134.1"/>
    </source>
</evidence>
<sequence length="422" mass="48575">MTHKKKELFLICDNEGFSWIPLLTVEWKIKYLFCKDAKMSKCFVDTFGLYDTETNTNDNVLKFIEKQNLDGVHLLFIAMSTSKLHELILDYVINQKKFYFIFSSNLPSIDIEKLSKLKASLKNFNMDNDIIYDVKAEFKKTNRQFYWNIFNVLTNQRVFYNLKNTLNELGVHIYAVQIESTFMPFLTENEGIENVLFYKTVLIISLIEFLFSKPKSVSAKCYSVKGENVTVKSIAGSALFDSLNCYFNISDKSSNKIFDIKVFGDNGSVEVSYNAEHNCFQLLRCLNHYEYPSLFVESAHESALNVSTCASIIVVHVVHTCANTKVDDCTYINMCVFVRAYRSNEMCASPSPQELKYFVDEKLYTNKYINMYKNAVHTALCLWKSNGENISLESKEPNEPNECLSADAEIMVEEVKNIILTA</sequence>
<dbReference type="AlphaFoldDB" id="A0A1A7W5V3"/>
<reference evidence="3 4" key="2">
    <citation type="submission" date="2016-05" db="EMBL/GenBank/DDBJ databases">
        <authorList>
            <person name="Sharaf H."/>
        </authorList>
    </citation>
    <scope>NUCLEOTIDE SEQUENCE [LARGE SCALE GENOMIC DNA]</scope>
    <source>
        <strain evidence="3 4">H</strain>
    </source>
</reference>
<dbReference type="Proteomes" id="UP000182128">
    <property type="component" value="Unassembled WGS sequence"/>
</dbReference>
<evidence type="ECO:0000313" key="3">
    <source>
        <dbReference type="Proteomes" id="UP000182128"/>
    </source>
</evidence>
<dbReference type="Proteomes" id="UP000182142">
    <property type="component" value="Unassembled WGS sequence"/>
</dbReference>
<name>A0A1A7W5V3_PLAKH</name>
<organism evidence="2 4">
    <name type="scientific">Plasmodium knowlesi (strain H)</name>
    <dbReference type="NCBI Taxonomy" id="5851"/>
    <lineage>
        <taxon>Eukaryota</taxon>
        <taxon>Sar</taxon>
        <taxon>Alveolata</taxon>
        <taxon>Apicomplexa</taxon>
        <taxon>Aconoidasida</taxon>
        <taxon>Haemosporida</taxon>
        <taxon>Plasmodiidae</taxon>
        <taxon>Plasmodium</taxon>
        <taxon>Plasmodium (Plasmodium)</taxon>
    </lineage>
</organism>
<dbReference type="EMBL" id="CWHQ02000026">
    <property type="protein sequence ID" value="SBO27134.1"/>
    <property type="molecule type" value="Genomic_DNA"/>
</dbReference>
<evidence type="ECO:0000313" key="4">
    <source>
        <dbReference type="Proteomes" id="UP000182142"/>
    </source>
</evidence>
<gene>
    <name evidence="1" type="ORF">PKNA1_C2_1456600</name>
    <name evidence="2" type="ORF">PKNA1_H1_1456600</name>
</gene>
<dbReference type="EMBL" id="CWHR02000027">
    <property type="protein sequence ID" value="SBO29370.1"/>
    <property type="molecule type" value="Genomic_DNA"/>
</dbReference>